<comment type="caution">
    <text evidence="11">The sequence shown here is derived from an EMBL/GenBank/DDBJ whole genome shotgun (WGS) entry which is preliminary data.</text>
</comment>
<dbReference type="OrthoDB" id="4964541at2"/>
<keyword evidence="7 9" id="KW-0472">Membrane</keyword>
<keyword evidence="12" id="KW-1185">Reference proteome</keyword>
<proteinExistence type="inferred from homology"/>
<comment type="similarity">
    <text evidence="8 9">Belongs to the TRAP transporter small permease family.</text>
</comment>
<comment type="subcellular location">
    <subcellularLocation>
        <location evidence="1 9">Cell inner membrane</location>
        <topology evidence="1 9">Multi-pass membrane protein</topology>
    </subcellularLocation>
</comment>
<evidence type="ECO:0000256" key="6">
    <source>
        <dbReference type="ARBA" id="ARBA00022989"/>
    </source>
</evidence>
<evidence type="ECO:0000313" key="11">
    <source>
        <dbReference type="EMBL" id="KGJ07029.1"/>
    </source>
</evidence>
<keyword evidence="6 9" id="KW-1133">Transmembrane helix</keyword>
<keyword evidence="3" id="KW-1003">Cell membrane</keyword>
<organism evidence="11 12">
    <name type="scientific">Paracoccus sphaerophysae</name>
    <dbReference type="NCBI Taxonomy" id="690417"/>
    <lineage>
        <taxon>Bacteria</taxon>
        <taxon>Pseudomonadati</taxon>
        <taxon>Pseudomonadota</taxon>
        <taxon>Alphaproteobacteria</taxon>
        <taxon>Rhodobacterales</taxon>
        <taxon>Paracoccaceae</taxon>
        <taxon>Paracoccus</taxon>
    </lineage>
</organism>
<evidence type="ECO:0000256" key="5">
    <source>
        <dbReference type="ARBA" id="ARBA00022692"/>
    </source>
</evidence>
<dbReference type="PANTHER" id="PTHR35011:SF11">
    <property type="entry name" value="TRAP TRANSPORTER SMALL PERMEASE PROTEIN"/>
    <property type="match status" value="1"/>
</dbReference>
<evidence type="ECO:0000256" key="3">
    <source>
        <dbReference type="ARBA" id="ARBA00022475"/>
    </source>
</evidence>
<reference evidence="11 12" key="1">
    <citation type="submission" date="2014-09" db="EMBL/GenBank/DDBJ databases">
        <authorList>
            <person name="McGinnis J.M."/>
            <person name="Wolfgang W.J."/>
        </authorList>
    </citation>
    <scope>NUCLEOTIDE SEQUENCE [LARGE SCALE GENOMIC DNA]</scope>
    <source>
        <strain evidence="11 12">HAMBI 3106</strain>
    </source>
</reference>
<dbReference type="GO" id="GO:0015740">
    <property type="term" value="P:C4-dicarboxylate transport"/>
    <property type="evidence" value="ECO:0007669"/>
    <property type="project" value="TreeGrafter"/>
</dbReference>
<keyword evidence="2 9" id="KW-0813">Transport</keyword>
<dbReference type="AlphaFoldDB" id="A0A099F960"/>
<accession>A0A099F960</accession>
<protein>
    <recommendedName>
        <fullName evidence="9">TRAP transporter small permease protein</fullName>
    </recommendedName>
</protein>
<reference evidence="11 12" key="2">
    <citation type="submission" date="2014-10" db="EMBL/GenBank/DDBJ databases">
        <title>Paracoccus sanguinis sp. nov., isolated from clinical specimens of New York State patients.</title>
        <authorList>
            <person name="Mingle L.A."/>
            <person name="Cole J.A."/>
            <person name="Lapierre P."/>
            <person name="Musser K.A."/>
        </authorList>
    </citation>
    <scope>NUCLEOTIDE SEQUENCE [LARGE SCALE GENOMIC DNA]</scope>
    <source>
        <strain evidence="11 12">HAMBI 3106</strain>
    </source>
</reference>
<feature type="transmembrane region" description="Helical" evidence="9">
    <location>
        <begin position="108"/>
        <end position="128"/>
    </location>
</feature>
<dbReference type="GO" id="GO:0005886">
    <property type="term" value="C:plasma membrane"/>
    <property type="evidence" value="ECO:0007669"/>
    <property type="project" value="UniProtKB-SubCell"/>
</dbReference>
<evidence type="ECO:0000313" key="12">
    <source>
        <dbReference type="Proteomes" id="UP000029917"/>
    </source>
</evidence>
<evidence type="ECO:0000256" key="9">
    <source>
        <dbReference type="RuleBase" id="RU369079"/>
    </source>
</evidence>
<dbReference type="Proteomes" id="UP000029917">
    <property type="component" value="Unassembled WGS sequence"/>
</dbReference>
<feature type="transmembrane region" description="Helical" evidence="9">
    <location>
        <begin position="68"/>
        <end position="87"/>
    </location>
</feature>
<feature type="transmembrane region" description="Helical" evidence="9">
    <location>
        <begin position="35"/>
        <end position="56"/>
    </location>
</feature>
<feature type="domain" description="Tripartite ATP-independent periplasmic transporters DctQ component" evidence="10">
    <location>
        <begin position="44"/>
        <end position="173"/>
    </location>
</feature>
<dbReference type="STRING" id="690417.IC63_09710"/>
<name>A0A099F960_9RHOB</name>
<evidence type="ECO:0000256" key="7">
    <source>
        <dbReference type="ARBA" id="ARBA00023136"/>
    </source>
</evidence>
<evidence type="ECO:0000259" key="10">
    <source>
        <dbReference type="Pfam" id="PF04290"/>
    </source>
</evidence>
<comment type="function">
    <text evidence="9">Part of the tripartite ATP-independent periplasmic (TRAP) transport system.</text>
</comment>
<evidence type="ECO:0000256" key="2">
    <source>
        <dbReference type="ARBA" id="ARBA00022448"/>
    </source>
</evidence>
<keyword evidence="5 9" id="KW-0812">Transmembrane</keyword>
<dbReference type="InterPro" id="IPR055348">
    <property type="entry name" value="DctQ"/>
</dbReference>
<evidence type="ECO:0000256" key="1">
    <source>
        <dbReference type="ARBA" id="ARBA00004429"/>
    </source>
</evidence>
<evidence type="ECO:0000256" key="4">
    <source>
        <dbReference type="ARBA" id="ARBA00022519"/>
    </source>
</evidence>
<dbReference type="EMBL" id="JRKS01000027">
    <property type="protein sequence ID" value="KGJ07029.1"/>
    <property type="molecule type" value="Genomic_DNA"/>
</dbReference>
<comment type="subunit">
    <text evidence="9">The complex comprises the extracytoplasmic solute receptor protein and the two transmembrane proteins.</text>
</comment>
<keyword evidence="4 9" id="KW-0997">Cell inner membrane</keyword>
<sequence length="187" mass="21339">MTVSPHAPVSVHEMAHAFEDDIHDVDLSGYAIEDWITLALFWLMALCVFLQFFTRYVMNNSLSWTEEIAANCLVVIVFIGSAMCVRLGRHIAVDLLYRYVPAGMRRALEVLVDLISIGFFAYMSWLYWRYIDVVGSERMVTIDLPRGIVFYTVFAAFVLMTLRALQRFVADLRGRRAAADDTRPTGV</sequence>
<gene>
    <name evidence="11" type="ORF">IC63_09710</name>
</gene>
<feature type="transmembrane region" description="Helical" evidence="9">
    <location>
        <begin position="148"/>
        <end position="165"/>
    </location>
</feature>
<dbReference type="Pfam" id="PF04290">
    <property type="entry name" value="DctQ"/>
    <property type="match status" value="1"/>
</dbReference>
<dbReference type="GO" id="GO:0022857">
    <property type="term" value="F:transmembrane transporter activity"/>
    <property type="evidence" value="ECO:0007669"/>
    <property type="project" value="UniProtKB-UniRule"/>
</dbReference>
<dbReference type="InterPro" id="IPR007387">
    <property type="entry name" value="TRAP_DctQ"/>
</dbReference>
<evidence type="ECO:0000256" key="8">
    <source>
        <dbReference type="ARBA" id="ARBA00038436"/>
    </source>
</evidence>
<dbReference type="PANTHER" id="PTHR35011">
    <property type="entry name" value="2,3-DIKETO-L-GULONATE TRAP TRANSPORTER SMALL PERMEASE PROTEIN YIAM"/>
    <property type="match status" value="1"/>
</dbReference>